<keyword evidence="4" id="KW-0720">Serine protease</keyword>
<dbReference type="SMART" id="SM00228">
    <property type="entry name" value="PDZ"/>
    <property type="match status" value="1"/>
</dbReference>
<comment type="caution">
    <text evidence="7">The sequence shown here is derived from an EMBL/GenBank/DDBJ whole genome shotgun (WGS) entry which is preliminary data.</text>
</comment>
<dbReference type="InterPro" id="IPR043504">
    <property type="entry name" value="Peptidase_S1_PA_chymotrypsin"/>
</dbReference>
<protein>
    <submittedName>
        <fullName evidence="7">PDZ domain-containing protein</fullName>
    </submittedName>
</protein>
<proteinExistence type="inferred from homology"/>
<comment type="similarity">
    <text evidence="1">Belongs to the peptidase S1C family.</text>
</comment>
<dbReference type="PANTHER" id="PTHR43343:SF3">
    <property type="entry name" value="PROTEASE DO-LIKE 8, CHLOROPLASTIC"/>
    <property type="match status" value="1"/>
</dbReference>
<organism evidence="7 8">
    <name type="scientific">Halobacillus litoralis</name>
    <dbReference type="NCBI Taxonomy" id="45668"/>
    <lineage>
        <taxon>Bacteria</taxon>
        <taxon>Bacillati</taxon>
        <taxon>Bacillota</taxon>
        <taxon>Bacilli</taxon>
        <taxon>Bacillales</taxon>
        <taxon>Bacillaceae</taxon>
        <taxon>Halobacillus</taxon>
    </lineage>
</organism>
<keyword evidence="5" id="KW-1133">Transmembrane helix</keyword>
<dbReference type="RefSeq" id="WP_160916550.1">
    <property type="nucleotide sequence ID" value="NZ_WMEZ01000006.1"/>
</dbReference>
<keyword evidence="5" id="KW-0472">Membrane</keyword>
<dbReference type="GO" id="GO:0004252">
    <property type="term" value="F:serine-type endopeptidase activity"/>
    <property type="evidence" value="ECO:0007669"/>
    <property type="project" value="InterPro"/>
</dbReference>
<dbReference type="Pfam" id="PF13365">
    <property type="entry name" value="Trypsin_2"/>
    <property type="match status" value="1"/>
</dbReference>
<dbReference type="InterPro" id="IPR051201">
    <property type="entry name" value="Chloro_Bact_Ser_Proteases"/>
</dbReference>
<name>A0A845EGE7_9BACI</name>
<dbReference type="EMBL" id="WMEZ01000006">
    <property type="protein sequence ID" value="MYL50741.1"/>
    <property type="molecule type" value="Genomic_DNA"/>
</dbReference>
<dbReference type="InterPro" id="IPR001940">
    <property type="entry name" value="Peptidase_S1C"/>
</dbReference>
<evidence type="ECO:0000256" key="3">
    <source>
        <dbReference type="ARBA" id="ARBA00022801"/>
    </source>
</evidence>
<feature type="transmembrane region" description="Helical" evidence="5">
    <location>
        <begin position="20"/>
        <end position="43"/>
    </location>
</feature>
<dbReference type="SUPFAM" id="SSF50156">
    <property type="entry name" value="PDZ domain-like"/>
    <property type="match status" value="1"/>
</dbReference>
<gene>
    <name evidence="7" type="ORF">GLV98_14700</name>
</gene>
<keyword evidence="2" id="KW-0645">Protease</keyword>
<reference evidence="7 8" key="1">
    <citation type="submission" date="2019-11" db="EMBL/GenBank/DDBJ databases">
        <title>Genome sequences of 17 halophilic strains isolated from different environments.</title>
        <authorList>
            <person name="Furrow R.E."/>
        </authorList>
    </citation>
    <scope>NUCLEOTIDE SEQUENCE [LARGE SCALE GENOMIC DNA]</scope>
    <source>
        <strain evidence="7 8">22505_10_Sand</strain>
    </source>
</reference>
<dbReference type="FunFam" id="2.40.10.10:FF:000001">
    <property type="entry name" value="Periplasmic serine protease DegS"/>
    <property type="match status" value="1"/>
</dbReference>
<dbReference type="Gene3D" id="2.30.42.10">
    <property type="match status" value="1"/>
</dbReference>
<dbReference type="PANTHER" id="PTHR43343">
    <property type="entry name" value="PEPTIDASE S12"/>
    <property type="match status" value="1"/>
</dbReference>
<dbReference type="OrthoDB" id="9758917at2"/>
<feature type="domain" description="PDZ" evidence="6">
    <location>
        <begin position="311"/>
        <end position="395"/>
    </location>
</feature>
<dbReference type="AlphaFoldDB" id="A0A845EGE7"/>
<dbReference type="Pfam" id="PF13180">
    <property type="entry name" value="PDZ_2"/>
    <property type="match status" value="1"/>
</dbReference>
<dbReference type="PRINTS" id="PR00834">
    <property type="entry name" value="PROTEASES2C"/>
</dbReference>
<dbReference type="Gene3D" id="2.40.10.10">
    <property type="entry name" value="Trypsin-like serine proteases"/>
    <property type="match status" value="2"/>
</dbReference>
<dbReference type="GO" id="GO:0006508">
    <property type="term" value="P:proteolysis"/>
    <property type="evidence" value="ECO:0007669"/>
    <property type="project" value="UniProtKB-KW"/>
</dbReference>
<sequence length="408" mass="44071">MGYYDDHSPTRQQKQQRRRWVMPTIVGGILGAVLVLLALPALVQTELLPYDMTIPEDESGLVEDDQELTGGTTKNVQLDVNTQITDVVEKVTPSVVGVVNLQTRQDFWQQEGDSAQQAGVGSGVIYKKEDGTAYVVTNNHVIEGASEIEVVLADETRVKAQLIGGDLFTDLAVLKMPAEQVEQVAELGTSENLKVGEPAIAIGNPLGLSFAGSVTQGIISGKERAIPQDFNGDGMEDWQAEVIQTDAAINPGNSGGALINIDGQLIGINSMKIAQSSVEGIGFAIPIDSAKPIIDELEQFGQVNRPYIGIEAYGLNEVPTSEWSDTLNLPQDVDGGLYIRSIRQMSPAAKAGLEPLDVITALDGEPVRDIIDLRKYLYNEKDPGDEMEITYYRDGEQDATTLTLGSQE</sequence>
<dbReference type="InterPro" id="IPR001478">
    <property type="entry name" value="PDZ"/>
</dbReference>
<keyword evidence="3" id="KW-0378">Hydrolase</keyword>
<dbReference type="Proteomes" id="UP000447393">
    <property type="component" value="Unassembled WGS sequence"/>
</dbReference>
<evidence type="ECO:0000259" key="6">
    <source>
        <dbReference type="SMART" id="SM00228"/>
    </source>
</evidence>
<evidence type="ECO:0000256" key="4">
    <source>
        <dbReference type="ARBA" id="ARBA00022825"/>
    </source>
</evidence>
<accession>A0A845EGE7</accession>
<evidence type="ECO:0000256" key="1">
    <source>
        <dbReference type="ARBA" id="ARBA00010541"/>
    </source>
</evidence>
<evidence type="ECO:0000313" key="7">
    <source>
        <dbReference type="EMBL" id="MYL50741.1"/>
    </source>
</evidence>
<evidence type="ECO:0000256" key="5">
    <source>
        <dbReference type="SAM" id="Phobius"/>
    </source>
</evidence>
<evidence type="ECO:0000313" key="8">
    <source>
        <dbReference type="Proteomes" id="UP000447393"/>
    </source>
</evidence>
<dbReference type="InterPro" id="IPR009003">
    <property type="entry name" value="Peptidase_S1_PA"/>
</dbReference>
<evidence type="ECO:0000256" key="2">
    <source>
        <dbReference type="ARBA" id="ARBA00022670"/>
    </source>
</evidence>
<dbReference type="InterPro" id="IPR036034">
    <property type="entry name" value="PDZ_sf"/>
</dbReference>
<dbReference type="SUPFAM" id="SSF50494">
    <property type="entry name" value="Trypsin-like serine proteases"/>
    <property type="match status" value="1"/>
</dbReference>
<keyword evidence="5" id="KW-0812">Transmembrane</keyword>